<dbReference type="VEuPathDB" id="FungiDB:NCU03673"/>
<protein>
    <submittedName>
        <fullName evidence="2">Uncharacterized protein</fullName>
    </submittedName>
</protein>
<dbReference type="RefSeq" id="XP_011394561.1">
    <property type="nucleotide sequence ID" value="XM_011396259.1"/>
</dbReference>
<dbReference type="Proteomes" id="UP000001805">
    <property type="component" value="Chromosome 2, Linkage Group V"/>
</dbReference>
<dbReference type="GeneID" id="23568413"/>
<keyword evidence="1" id="KW-0472">Membrane</keyword>
<feature type="transmembrane region" description="Helical" evidence="1">
    <location>
        <begin position="85"/>
        <end position="103"/>
    </location>
</feature>
<dbReference type="EMBL" id="CM002240">
    <property type="protein sequence ID" value="ESA42432.1"/>
    <property type="molecule type" value="Genomic_DNA"/>
</dbReference>
<keyword evidence="1" id="KW-1133">Transmembrane helix</keyword>
<keyword evidence="1" id="KW-0812">Transmembrane</keyword>
<sequence>MGGGKQMRTRDNGAVLVLGLSNKMIPREAVTLPTIGEEEVKFRMREVIGAETTGSNGVVLSRGRKSAKACIQYGISPRLHLARTALSIFLQPSILFAVFFSVAKKEMVPNYH</sequence>
<reference evidence="2 3" key="1">
    <citation type="journal article" date="2003" name="Nature">
        <title>The genome sequence of the filamentous fungus Neurospora crassa.</title>
        <authorList>
            <person name="Galagan J.E."/>
            <person name="Calvo S.E."/>
            <person name="Borkovich K.A."/>
            <person name="Selker E.U."/>
            <person name="Read N.D."/>
            <person name="Jaffe D."/>
            <person name="FitzHugh W."/>
            <person name="Ma L.J."/>
            <person name="Smirnov S."/>
            <person name="Purcell S."/>
            <person name="Rehman B."/>
            <person name="Elkins T."/>
            <person name="Engels R."/>
            <person name="Wang S."/>
            <person name="Nielsen C.B."/>
            <person name="Butler J."/>
            <person name="Endrizzi M."/>
            <person name="Qui D."/>
            <person name="Ianakiev P."/>
            <person name="Bell-Pedersen D."/>
            <person name="Nelson M.A."/>
            <person name="Werner-Washburne M."/>
            <person name="Selitrennikoff C.P."/>
            <person name="Kinsey J.A."/>
            <person name="Braun E.L."/>
            <person name="Zelter A."/>
            <person name="Schulte U."/>
            <person name="Kothe G.O."/>
            <person name="Jedd G."/>
            <person name="Mewes W."/>
            <person name="Staben C."/>
            <person name="Marcotte E."/>
            <person name="Greenberg D."/>
            <person name="Roy A."/>
            <person name="Foley K."/>
            <person name="Naylor J."/>
            <person name="Stange-Thomann N."/>
            <person name="Barrett R."/>
            <person name="Gnerre S."/>
            <person name="Kamal M."/>
            <person name="Kamvysselis M."/>
            <person name="Mauceli E."/>
            <person name="Bielke C."/>
            <person name="Rudd S."/>
            <person name="Frishman D."/>
            <person name="Krystofova S."/>
            <person name="Rasmussen C."/>
            <person name="Metzenberg R.L."/>
            <person name="Perkins D.D."/>
            <person name="Kroken S."/>
            <person name="Cogoni C."/>
            <person name="Macino G."/>
            <person name="Catcheside D."/>
            <person name="Li W."/>
            <person name="Pratt R.J."/>
            <person name="Osmani S.A."/>
            <person name="DeSouza C.P."/>
            <person name="Glass L."/>
            <person name="Orbach M.J."/>
            <person name="Berglund J.A."/>
            <person name="Voelker R."/>
            <person name="Yarden O."/>
            <person name="Plamann M."/>
            <person name="Seiler S."/>
            <person name="Dunlap J."/>
            <person name="Radford A."/>
            <person name="Aramayo R."/>
            <person name="Natvig D.O."/>
            <person name="Alex L.A."/>
            <person name="Mannhaupt G."/>
            <person name="Ebbole D.J."/>
            <person name="Freitag M."/>
            <person name="Paulsen I."/>
            <person name="Sachs M.S."/>
            <person name="Lander E.S."/>
            <person name="Nusbaum C."/>
            <person name="Birren B."/>
        </authorList>
    </citation>
    <scope>NUCLEOTIDE SEQUENCE [LARGE SCALE GENOMIC DNA]</scope>
    <source>
        <strain evidence="3">ATCC 24698 / 74-OR23-1A / CBS 708.71 / DSM 1257 / FGSC 987</strain>
    </source>
</reference>
<name>V5ILD4_NEUCR</name>
<accession>V5ILD4</accession>
<proteinExistence type="predicted"/>
<dbReference type="KEGG" id="ncr:NCU03673"/>
<dbReference type="AlphaFoldDB" id="V5ILD4"/>
<gene>
    <name evidence="2" type="ORF">NCU03673</name>
</gene>
<evidence type="ECO:0000256" key="1">
    <source>
        <dbReference type="SAM" id="Phobius"/>
    </source>
</evidence>
<evidence type="ECO:0000313" key="2">
    <source>
        <dbReference type="EMBL" id="ESA42432.1"/>
    </source>
</evidence>
<evidence type="ECO:0000313" key="3">
    <source>
        <dbReference type="Proteomes" id="UP000001805"/>
    </source>
</evidence>
<keyword evidence="3" id="KW-1185">Reference proteome</keyword>
<dbReference type="InParanoid" id="V5ILD4"/>
<organism evidence="2 3">
    <name type="scientific">Neurospora crassa (strain ATCC 24698 / 74-OR23-1A / CBS 708.71 / DSM 1257 / FGSC 987)</name>
    <dbReference type="NCBI Taxonomy" id="367110"/>
    <lineage>
        <taxon>Eukaryota</taxon>
        <taxon>Fungi</taxon>
        <taxon>Dikarya</taxon>
        <taxon>Ascomycota</taxon>
        <taxon>Pezizomycotina</taxon>
        <taxon>Sordariomycetes</taxon>
        <taxon>Sordariomycetidae</taxon>
        <taxon>Sordariales</taxon>
        <taxon>Sordariaceae</taxon>
        <taxon>Neurospora</taxon>
    </lineage>
</organism>